<evidence type="ECO:0000256" key="11">
    <source>
        <dbReference type="PIRNR" id="PIRNR001092"/>
    </source>
</evidence>
<dbReference type="Gene3D" id="2.60.40.1180">
    <property type="entry name" value="Golgi alpha-mannosidase II"/>
    <property type="match status" value="1"/>
</dbReference>
<evidence type="ECO:0000256" key="7">
    <source>
        <dbReference type="ARBA" id="ARBA00022729"/>
    </source>
</evidence>
<dbReference type="InterPro" id="IPR013780">
    <property type="entry name" value="Glyco_hydro_b"/>
</dbReference>
<comment type="function">
    <text evidence="3">Alpha-L-fucosidase is responsible for hydrolyzing the alpha-1,6-linked fucose joined to the reducing-end N-acetylglucosamine of the carbohydrate moieties of glycoproteins.</text>
</comment>
<dbReference type="EMBL" id="DS469680">
    <property type="protein sequence ID" value="EDO36059.1"/>
    <property type="molecule type" value="Genomic_DNA"/>
</dbReference>
<dbReference type="Pfam" id="PF01120">
    <property type="entry name" value="Alpha_L_fucos"/>
    <property type="match status" value="1"/>
</dbReference>
<keyword evidence="15" id="KW-1185">Reference proteome</keyword>
<dbReference type="InterPro" id="IPR016286">
    <property type="entry name" value="FUC_metazoa-typ"/>
</dbReference>
<dbReference type="PhylomeDB" id="A7SJT4"/>
<evidence type="ECO:0000256" key="4">
    <source>
        <dbReference type="ARBA" id="ARBA00007951"/>
    </source>
</evidence>
<keyword evidence="9" id="KW-0325">Glycoprotein</keyword>
<evidence type="ECO:0000256" key="6">
    <source>
        <dbReference type="ARBA" id="ARBA00012662"/>
    </source>
</evidence>
<feature type="domain" description="Glycoside hydrolase family 29 N-terminal" evidence="12">
    <location>
        <begin position="21"/>
        <end position="363"/>
    </location>
</feature>
<name>A7SJT4_NEMVE</name>
<dbReference type="PRINTS" id="PR00741">
    <property type="entry name" value="GLHYDRLASE29"/>
</dbReference>
<dbReference type="GO" id="GO:0016139">
    <property type="term" value="P:glycoside catabolic process"/>
    <property type="evidence" value="ECO:0000318"/>
    <property type="project" value="GO_Central"/>
</dbReference>
<comment type="subunit">
    <text evidence="5">Homotetramer.</text>
</comment>
<dbReference type="eggNOG" id="KOG3340">
    <property type="taxonomic scope" value="Eukaryota"/>
</dbReference>
<evidence type="ECO:0000256" key="5">
    <source>
        <dbReference type="ARBA" id="ARBA00011881"/>
    </source>
</evidence>
<dbReference type="FunFam" id="3.20.20.80:FF:000027">
    <property type="entry name" value="Alpha-L-fucosidase"/>
    <property type="match status" value="1"/>
</dbReference>
<dbReference type="GO" id="GO:0004560">
    <property type="term" value="F:alpha-L-fucosidase activity"/>
    <property type="evidence" value="ECO:0000318"/>
    <property type="project" value="GO_Central"/>
</dbReference>
<dbReference type="GO" id="GO:0006004">
    <property type="term" value="P:fucose metabolic process"/>
    <property type="evidence" value="ECO:0000318"/>
    <property type="project" value="GO_Central"/>
</dbReference>
<evidence type="ECO:0000256" key="3">
    <source>
        <dbReference type="ARBA" id="ARBA00004071"/>
    </source>
</evidence>
<evidence type="ECO:0000256" key="2">
    <source>
        <dbReference type="ARBA" id="ARBA00000419"/>
    </source>
</evidence>
<evidence type="ECO:0000256" key="1">
    <source>
        <dbReference type="ARBA" id="ARBA00000321"/>
    </source>
</evidence>
<evidence type="ECO:0000259" key="12">
    <source>
        <dbReference type="Pfam" id="PF01120"/>
    </source>
</evidence>
<keyword evidence="10 11" id="KW-0326">Glycosidase</keyword>
<protein>
    <recommendedName>
        <fullName evidence="6">alpha-L-fucosidase</fullName>
        <ecNumber evidence="6">3.2.1.51</ecNumber>
    </recommendedName>
</protein>
<dbReference type="InterPro" id="IPR031919">
    <property type="entry name" value="Fucosidase_C"/>
</dbReference>
<evidence type="ECO:0000313" key="15">
    <source>
        <dbReference type="Proteomes" id="UP000001593"/>
    </source>
</evidence>
<dbReference type="STRING" id="45351.A7SJT4"/>
<dbReference type="PANTHER" id="PTHR10030:SF37">
    <property type="entry name" value="ALPHA-L-FUCOSIDASE-RELATED"/>
    <property type="match status" value="1"/>
</dbReference>
<gene>
    <name evidence="14" type="ORF">NEMVEDRAFT_v1g120822</name>
</gene>
<dbReference type="EC" id="3.2.1.51" evidence="6"/>
<dbReference type="AlphaFoldDB" id="A7SJT4"/>
<feature type="signal peptide" evidence="11">
    <location>
        <begin position="1"/>
        <end position="21"/>
    </location>
</feature>
<reference evidence="14 15" key="1">
    <citation type="journal article" date="2007" name="Science">
        <title>Sea anemone genome reveals ancestral eumetazoan gene repertoire and genomic organization.</title>
        <authorList>
            <person name="Putnam N.H."/>
            <person name="Srivastava M."/>
            <person name="Hellsten U."/>
            <person name="Dirks B."/>
            <person name="Chapman J."/>
            <person name="Salamov A."/>
            <person name="Terry A."/>
            <person name="Shapiro H."/>
            <person name="Lindquist E."/>
            <person name="Kapitonov V.V."/>
            <person name="Jurka J."/>
            <person name="Genikhovich G."/>
            <person name="Grigoriev I.V."/>
            <person name="Lucas S.M."/>
            <person name="Steele R.E."/>
            <person name="Finnerty J.R."/>
            <person name="Technau U."/>
            <person name="Martindale M.Q."/>
            <person name="Rokhsar D.S."/>
        </authorList>
    </citation>
    <scope>NUCLEOTIDE SEQUENCE [LARGE SCALE GENOMIC DNA]</scope>
    <source>
        <strain evidence="15">CH2 X CH6</strain>
    </source>
</reference>
<dbReference type="InterPro" id="IPR017853">
    <property type="entry name" value="GH"/>
</dbReference>
<feature type="chain" id="PRO_5016196356" description="alpha-L-fucosidase" evidence="11">
    <location>
        <begin position="22"/>
        <end position="463"/>
    </location>
</feature>
<comment type="catalytic activity">
    <reaction evidence="2">
        <text>a neolactoside IV(2)-alpha-Fuc-nLc4Cer(d18:0) + H2O = a neolactoside nLc4Cer(d18:0) + L-fucose</text>
        <dbReference type="Rhea" id="RHEA:49308"/>
        <dbReference type="ChEBI" id="CHEBI:2181"/>
        <dbReference type="ChEBI" id="CHEBI:15377"/>
        <dbReference type="ChEBI" id="CHEBI:91119"/>
        <dbReference type="ChEBI" id="CHEBI:91121"/>
    </reaction>
    <physiologicalReaction direction="left-to-right" evidence="2">
        <dbReference type="Rhea" id="RHEA:49309"/>
    </physiologicalReaction>
</comment>
<keyword evidence="7 11" id="KW-0732">Signal</keyword>
<sequence length="463" mass="53044">MSLRCLLFVIAVVGTVTPCISKYLPTWESLDSRPNPGWYDKAKFGIFMHWGLYSVPSYGDGEASEWFWKYWHDGSSANVNFMKKNFPPGFTYADFGPMFKAEFFDPDVFANLIAKSGAKYFVLTSKHHEGWTMWKSNVSWNWNSVDNGPHRDLVGELAKSIRTKTNVTFGLYHSLYEWFNPLYLQDKANDFRTNDYFVLFDLCQDIMTPQLMDLVNSYKPEYIWSDGEWEATSDYWGSKEFLAWLFNESPVKDTVLVNDGWGKNCLCKHGSVWTCSSRYYPGHLLKHKWENAMSVDKGSWGYRRNAGINDYFTIEELIAKLMATISCGGNMLMNVGPTADGRIAPIHQERMLQMGKWLAVNGEAVYETKPWRSQNDTVAKNVWYTSTADAFYACVLDWPSASHLILGEPITTTNTQVTMLGYPTPFRWTAYSSKSGIVIEIPAIPVDKLPTTWAWVFKFVNAS</sequence>
<dbReference type="SMART" id="SM00812">
    <property type="entry name" value="Alpha_L_fucos"/>
    <property type="match status" value="1"/>
</dbReference>
<keyword evidence="8 11" id="KW-0378">Hydrolase</keyword>
<evidence type="ECO:0000313" key="14">
    <source>
        <dbReference type="EMBL" id="EDO36059.1"/>
    </source>
</evidence>
<dbReference type="InParanoid" id="A7SJT4"/>
<evidence type="ECO:0000256" key="9">
    <source>
        <dbReference type="ARBA" id="ARBA00023180"/>
    </source>
</evidence>
<dbReference type="PIRSF" id="PIRSF001092">
    <property type="entry name" value="Alpha-L-fucosidase"/>
    <property type="match status" value="1"/>
</dbReference>
<evidence type="ECO:0000256" key="8">
    <source>
        <dbReference type="ARBA" id="ARBA00022801"/>
    </source>
</evidence>
<dbReference type="Pfam" id="PF16757">
    <property type="entry name" value="Fucosidase_C"/>
    <property type="match status" value="1"/>
</dbReference>
<dbReference type="GO" id="GO:0005764">
    <property type="term" value="C:lysosome"/>
    <property type="evidence" value="ECO:0000318"/>
    <property type="project" value="GO_Central"/>
</dbReference>
<accession>A7SJT4</accession>
<proteinExistence type="inferred from homology"/>
<dbReference type="Proteomes" id="UP000001593">
    <property type="component" value="Unassembled WGS sequence"/>
</dbReference>
<dbReference type="InterPro" id="IPR057739">
    <property type="entry name" value="Glyco_hydro_29_N"/>
</dbReference>
<dbReference type="OMA" id="GKIDIMW"/>
<comment type="similarity">
    <text evidence="4 11">Belongs to the glycosyl hydrolase 29 family.</text>
</comment>
<feature type="domain" description="Alpha-L-fucosidase C-terminal" evidence="13">
    <location>
        <begin position="374"/>
        <end position="459"/>
    </location>
</feature>
<dbReference type="PANTHER" id="PTHR10030">
    <property type="entry name" value="ALPHA-L-FUCOSIDASE"/>
    <property type="match status" value="1"/>
</dbReference>
<organism evidence="14 15">
    <name type="scientific">Nematostella vectensis</name>
    <name type="common">Starlet sea anemone</name>
    <dbReference type="NCBI Taxonomy" id="45351"/>
    <lineage>
        <taxon>Eukaryota</taxon>
        <taxon>Metazoa</taxon>
        <taxon>Cnidaria</taxon>
        <taxon>Anthozoa</taxon>
        <taxon>Hexacorallia</taxon>
        <taxon>Actiniaria</taxon>
        <taxon>Edwardsiidae</taxon>
        <taxon>Nematostella</taxon>
    </lineage>
</organism>
<dbReference type="Gene3D" id="3.20.20.80">
    <property type="entry name" value="Glycosidases"/>
    <property type="match status" value="1"/>
</dbReference>
<evidence type="ECO:0000256" key="10">
    <source>
        <dbReference type="ARBA" id="ARBA00023295"/>
    </source>
</evidence>
<evidence type="ECO:0000259" key="13">
    <source>
        <dbReference type="Pfam" id="PF16757"/>
    </source>
</evidence>
<dbReference type="InterPro" id="IPR000933">
    <property type="entry name" value="Glyco_hydro_29"/>
</dbReference>
<dbReference type="HOGENOM" id="CLU_002934_1_1_1"/>
<dbReference type="SUPFAM" id="SSF51445">
    <property type="entry name" value="(Trans)glycosidases"/>
    <property type="match status" value="1"/>
</dbReference>
<dbReference type="FunFam" id="2.60.40.1180:FF:000013">
    <property type="entry name" value="Alpha-L-fucosidase"/>
    <property type="match status" value="1"/>
</dbReference>
<comment type="catalytic activity">
    <reaction evidence="1">
        <text>a neolactoside IV(2)-alpha-Fuc-nLc4Cer(d18:1(4E)) + H2O = a neolactoside nLc4Cer(d18:1(4E)) + L-fucose</text>
        <dbReference type="Rhea" id="RHEA:48224"/>
        <dbReference type="ChEBI" id="CHEBI:2181"/>
        <dbReference type="ChEBI" id="CHEBI:15377"/>
        <dbReference type="ChEBI" id="CHEBI:17006"/>
        <dbReference type="ChEBI" id="CHEBI:28691"/>
    </reaction>
    <physiologicalReaction direction="left-to-right" evidence="1">
        <dbReference type="Rhea" id="RHEA:48225"/>
    </physiologicalReaction>
</comment>